<accession>A0A4R5TR99</accession>
<dbReference type="InterPro" id="IPR058533">
    <property type="entry name" value="Cation_efflux_TM"/>
</dbReference>
<evidence type="ECO:0000256" key="1">
    <source>
        <dbReference type="ARBA" id="ARBA00004141"/>
    </source>
</evidence>
<dbReference type="Gene3D" id="1.20.1510.10">
    <property type="entry name" value="Cation efflux protein transmembrane domain"/>
    <property type="match status" value="1"/>
</dbReference>
<feature type="transmembrane region" description="Helical" evidence="5">
    <location>
        <begin position="26"/>
        <end position="45"/>
    </location>
</feature>
<keyword evidence="2 5" id="KW-0812">Transmembrane</keyword>
<keyword evidence="8" id="KW-1185">Reference proteome</keyword>
<keyword evidence="4 5" id="KW-0472">Membrane</keyword>
<evidence type="ECO:0000256" key="2">
    <source>
        <dbReference type="ARBA" id="ARBA00022692"/>
    </source>
</evidence>
<gene>
    <name evidence="7" type="ORF">E2F46_10645</name>
</gene>
<dbReference type="RefSeq" id="WP_096209253.1">
    <property type="nucleotide sequence ID" value="NZ_SMTF01000008.1"/>
</dbReference>
<dbReference type="Proteomes" id="UP000294796">
    <property type="component" value="Unassembled WGS sequence"/>
</dbReference>
<dbReference type="SUPFAM" id="SSF161111">
    <property type="entry name" value="Cation efflux protein transmembrane domain-like"/>
    <property type="match status" value="1"/>
</dbReference>
<sequence>MSDCRGCGKVVNVASMQDSQRRTLKIVLAINLATFVMMMGAAWFSRSSSLLSGGLDNLGDAFTYAVSLAVVGSSLQMKAKVAFLKGLLILGAAVAVAAQIAWRLNNPGVPVFEAMGVAGVLNLAANAYCLWLLTPHRNGDINLSSAWECSRNDIYEGCAVLLAAIAVWVFGAGWPDLVIASALLLLFLRSAVRVMRGALQELRGTRCVPCQEESGGPAVG</sequence>
<dbReference type="GO" id="GO:0016020">
    <property type="term" value="C:membrane"/>
    <property type="evidence" value="ECO:0007669"/>
    <property type="project" value="UniProtKB-SubCell"/>
</dbReference>
<feature type="domain" description="Cation efflux protein transmembrane" evidence="6">
    <location>
        <begin position="24"/>
        <end position="202"/>
    </location>
</feature>
<evidence type="ECO:0000256" key="4">
    <source>
        <dbReference type="ARBA" id="ARBA00023136"/>
    </source>
</evidence>
<dbReference type="OrthoDB" id="9799649at2"/>
<feature type="transmembrane region" description="Helical" evidence="5">
    <location>
        <begin position="154"/>
        <end position="171"/>
    </location>
</feature>
<feature type="transmembrane region" description="Helical" evidence="5">
    <location>
        <begin position="114"/>
        <end position="133"/>
    </location>
</feature>
<evidence type="ECO:0000313" key="7">
    <source>
        <dbReference type="EMBL" id="TDK23372.1"/>
    </source>
</evidence>
<evidence type="ECO:0000256" key="5">
    <source>
        <dbReference type="SAM" id="Phobius"/>
    </source>
</evidence>
<dbReference type="EMBL" id="SMTF01000008">
    <property type="protein sequence ID" value="TDK23372.1"/>
    <property type="molecule type" value="Genomic_DNA"/>
</dbReference>
<dbReference type="AlphaFoldDB" id="A0A4R5TR99"/>
<reference evidence="7 8" key="1">
    <citation type="submission" date="2019-03" db="EMBL/GenBank/DDBJ databases">
        <title>Luteimonas zhaokaii sp.nov., isolated from the rectal contents of Plateau pika in Yushu, Qinghai Province, China.</title>
        <authorList>
            <person name="Zhang G."/>
        </authorList>
    </citation>
    <scope>NUCLEOTIDE SEQUENCE [LARGE SCALE GENOMIC DNA]</scope>
    <source>
        <strain evidence="7 8">B9</strain>
    </source>
</reference>
<feature type="transmembrane region" description="Helical" evidence="5">
    <location>
        <begin position="57"/>
        <end position="75"/>
    </location>
</feature>
<organism evidence="7 8">
    <name type="scientific">Luteimonas aestuarii</name>
    <dbReference type="NCBI Taxonomy" id="453837"/>
    <lineage>
        <taxon>Bacteria</taxon>
        <taxon>Pseudomonadati</taxon>
        <taxon>Pseudomonadota</taxon>
        <taxon>Gammaproteobacteria</taxon>
        <taxon>Lysobacterales</taxon>
        <taxon>Lysobacteraceae</taxon>
        <taxon>Luteimonas</taxon>
    </lineage>
</organism>
<dbReference type="GO" id="GO:0006829">
    <property type="term" value="P:zinc ion transport"/>
    <property type="evidence" value="ECO:0007669"/>
    <property type="project" value="UniProtKB-KW"/>
</dbReference>
<evidence type="ECO:0000256" key="3">
    <source>
        <dbReference type="ARBA" id="ARBA00022989"/>
    </source>
</evidence>
<keyword evidence="3 5" id="KW-1133">Transmembrane helix</keyword>
<dbReference type="InterPro" id="IPR027469">
    <property type="entry name" value="Cation_efflux_TMD_sf"/>
</dbReference>
<dbReference type="Pfam" id="PF01545">
    <property type="entry name" value="Cation_efflux"/>
    <property type="match status" value="1"/>
</dbReference>
<comment type="caution">
    <text evidence="7">The sequence shown here is derived from an EMBL/GenBank/DDBJ whole genome shotgun (WGS) entry which is preliminary data.</text>
</comment>
<evidence type="ECO:0000259" key="6">
    <source>
        <dbReference type="Pfam" id="PF01545"/>
    </source>
</evidence>
<comment type="subcellular location">
    <subcellularLocation>
        <location evidence="1">Membrane</location>
        <topology evidence="1">Multi-pass membrane protein</topology>
    </subcellularLocation>
</comment>
<protein>
    <submittedName>
        <fullName evidence="7">Cation transporter</fullName>
    </submittedName>
</protein>
<dbReference type="GO" id="GO:0008324">
    <property type="term" value="F:monoatomic cation transmembrane transporter activity"/>
    <property type="evidence" value="ECO:0007669"/>
    <property type="project" value="InterPro"/>
</dbReference>
<proteinExistence type="predicted"/>
<name>A0A4R5TR99_9GAMM</name>
<feature type="transmembrane region" description="Helical" evidence="5">
    <location>
        <begin position="82"/>
        <end position="102"/>
    </location>
</feature>
<evidence type="ECO:0000313" key="8">
    <source>
        <dbReference type="Proteomes" id="UP000294796"/>
    </source>
</evidence>